<keyword evidence="3" id="KW-0732">Signal</keyword>
<sequence>MSFLKTILGLALPAVALAQYGYGGGGGTTSTSSGPATPSAPADSQGQMNVDVFYQGQFAFHPANFNASKGTLVTFYIPGGSFPHSVTQSSFNDPCTYLKATDNTSAGFDSGLTNSKQFTINITDDTKPIWFHCKFPLHCGMGMVGSINAPTTGNNTFDAFMAKAKAIAGNEVTESDGGPVTGGVNGIATAPPAATASGGSGSNGATKTLASFAVSLGFVGFVLALL</sequence>
<dbReference type="CDD" id="cd00920">
    <property type="entry name" value="Cupredoxin"/>
    <property type="match status" value="1"/>
</dbReference>
<dbReference type="Pfam" id="PF00127">
    <property type="entry name" value="Copper-bind"/>
    <property type="match status" value="1"/>
</dbReference>
<evidence type="ECO:0000259" key="4">
    <source>
        <dbReference type="Pfam" id="PF00127"/>
    </source>
</evidence>
<dbReference type="PANTHER" id="PTHR34883">
    <property type="entry name" value="SERINE-RICH PROTEIN, PUTATIVE-RELATED-RELATED"/>
    <property type="match status" value="1"/>
</dbReference>
<evidence type="ECO:0000256" key="1">
    <source>
        <dbReference type="ARBA" id="ARBA00022723"/>
    </source>
</evidence>
<feature type="chain" id="PRO_5046263136" description="Blue (type 1) copper domain-containing protein" evidence="3">
    <location>
        <begin position="19"/>
        <end position="226"/>
    </location>
</feature>
<name>A0ABR3EX79_9AGAR</name>
<reference evidence="5 6" key="1">
    <citation type="submission" date="2024-02" db="EMBL/GenBank/DDBJ databases">
        <title>A draft genome for the cacao thread blight pathogen Marasmius crinis-equi.</title>
        <authorList>
            <person name="Cohen S.P."/>
            <person name="Baruah I.K."/>
            <person name="Amoako-Attah I."/>
            <person name="Bukari Y."/>
            <person name="Meinhardt L.W."/>
            <person name="Bailey B.A."/>
        </authorList>
    </citation>
    <scope>NUCLEOTIDE SEQUENCE [LARGE SCALE GENOMIC DNA]</scope>
    <source>
        <strain evidence="5 6">GH-76</strain>
    </source>
</reference>
<dbReference type="SUPFAM" id="SSF49503">
    <property type="entry name" value="Cupredoxins"/>
    <property type="match status" value="1"/>
</dbReference>
<dbReference type="InterPro" id="IPR008972">
    <property type="entry name" value="Cupredoxin"/>
</dbReference>
<keyword evidence="2" id="KW-0186">Copper</keyword>
<protein>
    <recommendedName>
        <fullName evidence="4">Blue (type 1) copper domain-containing protein</fullName>
    </recommendedName>
</protein>
<proteinExistence type="predicted"/>
<dbReference type="PANTHER" id="PTHR34883:SF15">
    <property type="entry name" value="EXTRACELLULAR SERINE-RICH PROTEIN"/>
    <property type="match status" value="1"/>
</dbReference>
<dbReference type="Gene3D" id="2.60.40.420">
    <property type="entry name" value="Cupredoxins - blue copper proteins"/>
    <property type="match status" value="1"/>
</dbReference>
<gene>
    <name evidence="5" type="ORF">V5O48_014480</name>
</gene>
<evidence type="ECO:0000256" key="3">
    <source>
        <dbReference type="SAM" id="SignalP"/>
    </source>
</evidence>
<keyword evidence="6" id="KW-1185">Reference proteome</keyword>
<keyword evidence="1" id="KW-0479">Metal-binding</keyword>
<evidence type="ECO:0000256" key="2">
    <source>
        <dbReference type="ARBA" id="ARBA00023008"/>
    </source>
</evidence>
<feature type="domain" description="Blue (type 1) copper" evidence="4">
    <location>
        <begin position="55"/>
        <end position="147"/>
    </location>
</feature>
<dbReference type="EMBL" id="JBAHYK010001567">
    <property type="protein sequence ID" value="KAL0567512.1"/>
    <property type="molecule type" value="Genomic_DNA"/>
</dbReference>
<evidence type="ECO:0000313" key="6">
    <source>
        <dbReference type="Proteomes" id="UP001465976"/>
    </source>
</evidence>
<evidence type="ECO:0000313" key="5">
    <source>
        <dbReference type="EMBL" id="KAL0567512.1"/>
    </source>
</evidence>
<organism evidence="5 6">
    <name type="scientific">Marasmius crinis-equi</name>
    <dbReference type="NCBI Taxonomy" id="585013"/>
    <lineage>
        <taxon>Eukaryota</taxon>
        <taxon>Fungi</taxon>
        <taxon>Dikarya</taxon>
        <taxon>Basidiomycota</taxon>
        <taxon>Agaricomycotina</taxon>
        <taxon>Agaricomycetes</taxon>
        <taxon>Agaricomycetidae</taxon>
        <taxon>Agaricales</taxon>
        <taxon>Marasmiineae</taxon>
        <taxon>Marasmiaceae</taxon>
        <taxon>Marasmius</taxon>
    </lineage>
</organism>
<dbReference type="InterPro" id="IPR052953">
    <property type="entry name" value="Ser-rich/MCO-related"/>
</dbReference>
<dbReference type="Proteomes" id="UP001465976">
    <property type="component" value="Unassembled WGS sequence"/>
</dbReference>
<dbReference type="InterPro" id="IPR000923">
    <property type="entry name" value="BlueCu_1"/>
</dbReference>
<comment type="caution">
    <text evidence="5">The sequence shown here is derived from an EMBL/GenBank/DDBJ whole genome shotgun (WGS) entry which is preliminary data.</text>
</comment>
<accession>A0ABR3EX79</accession>
<feature type="signal peptide" evidence="3">
    <location>
        <begin position="1"/>
        <end position="18"/>
    </location>
</feature>